<dbReference type="RefSeq" id="WP_114466269.1">
    <property type="nucleotide sequence ID" value="NZ_QPJK01000001.1"/>
</dbReference>
<feature type="transmembrane region" description="Helical" evidence="3">
    <location>
        <begin position="126"/>
        <end position="147"/>
    </location>
</feature>
<dbReference type="SUPFAM" id="SSF55073">
    <property type="entry name" value="Nucleotide cyclase"/>
    <property type="match status" value="1"/>
</dbReference>
<evidence type="ECO:0000259" key="4">
    <source>
        <dbReference type="PROSITE" id="PS50887"/>
    </source>
</evidence>
<evidence type="ECO:0000256" key="3">
    <source>
        <dbReference type="SAM" id="Phobius"/>
    </source>
</evidence>
<dbReference type="PANTHER" id="PTHR45138:SF9">
    <property type="entry name" value="DIGUANYLATE CYCLASE DGCM-RELATED"/>
    <property type="match status" value="1"/>
</dbReference>
<organism evidence="5 6">
    <name type="scientific">Pseudorhodoferax soli</name>
    <dbReference type="NCBI Taxonomy" id="545864"/>
    <lineage>
        <taxon>Bacteria</taxon>
        <taxon>Pseudomonadati</taxon>
        <taxon>Pseudomonadota</taxon>
        <taxon>Betaproteobacteria</taxon>
        <taxon>Burkholderiales</taxon>
        <taxon>Comamonadaceae</taxon>
    </lineage>
</organism>
<dbReference type="InterPro" id="IPR043128">
    <property type="entry name" value="Rev_trsase/Diguanyl_cyclase"/>
</dbReference>
<dbReference type="GO" id="GO:1902201">
    <property type="term" value="P:negative regulation of bacterial-type flagellum-dependent cell motility"/>
    <property type="evidence" value="ECO:0007669"/>
    <property type="project" value="TreeGrafter"/>
</dbReference>
<keyword evidence="3" id="KW-0812">Transmembrane</keyword>
<feature type="transmembrane region" description="Helical" evidence="3">
    <location>
        <begin position="12"/>
        <end position="31"/>
    </location>
</feature>
<reference evidence="5 6" key="1">
    <citation type="submission" date="2018-07" db="EMBL/GenBank/DDBJ databases">
        <title>Genomic Encyclopedia of Type Strains, Phase IV (KMG-IV): sequencing the most valuable type-strain genomes for metagenomic binning, comparative biology and taxonomic classification.</title>
        <authorList>
            <person name="Goeker M."/>
        </authorList>
    </citation>
    <scope>NUCLEOTIDE SEQUENCE [LARGE SCALE GENOMIC DNA]</scope>
    <source>
        <strain evidence="5 6">DSM 21634</strain>
    </source>
</reference>
<feature type="domain" description="GGDEF" evidence="4">
    <location>
        <begin position="263"/>
        <end position="393"/>
    </location>
</feature>
<dbReference type="OrthoDB" id="9813903at2"/>
<feature type="transmembrane region" description="Helical" evidence="3">
    <location>
        <begin position="43"/>
        <end position="62"/>
    </location>
</feature>
<keyword evidence="3" id="KW-1133">Transmembrane helix</keyword>
<dbReference type="CDD" id="cd01949">
    <property type="entry name" value="GGDEF"/>
    <property type="match status" value="1"/>
</dbReference>
<keyword evidence="6" id="KW-1185">Reference proteome</keyword>
<comment type="catalytic activity">
    <reaction evidence="2">
        <text>2 GTP = 3',3'-c-di-GMP + 2 diphosphate</text>
        <dbReference type="Rhea" id="RHEA:24898"/>
        <dbReference type="ChEBI" id="CHEBI:33019"/>
        <dbReference type="ChEBI" id="CHEBI:37565"/>
        <dbReference type="ChEBI" id="CHEBI:58805"/>
        <dbReference type="EC" id="2.7.7.65"/>
    </reaction>
</comment>
<evidence type="ECO:0000313" key="6">
    <source>
        <dbReference type="Proteomes" id="UP000252884"/>
    </source>
</evidence>
<dbReference type="InterPro" id="IPR029787">
    <property type="entry name" value="Nucleotide_cyclase"/>
</dbReference>
<evidence type="ECO:0000256" key="1">
    <source>
        <dbReference type="ARBA" id="ARBA00012528"/>
    </source>
</evidence>
<dbReference type="PANTHER" id="PTHR45138">
    <property type="entry name" value="REGULATORY COMPONENTS OF SENSORY TRANSDUCTION SYSTEM"/>
    <property type="match status" value="1"/>
</dbReference>
<dbReference type="FunFam" id="3.30.70.270:FF:000001">
    <property type="entry name" value="Diguanylate cyclase domain protein"/>
    <property type="match status" value="1"/>
</dbReference>
<dbReference type="GO" id="GO:0043709">
    <property type="term" value="P:cell adhesion involved in single-species biofilm formation"/>
    <property type="evidence" value="ECO:0007669"/>
    <property type="project" value="TreeGrafter"/>
</dbReference>
<dbReference type="GO" id="GO:0005886">
    <property type="term" value="C:plasma membrane"/>
    <property type="evidence" value="ECO:0007669"/>
    <property type="project" value="TreeGrafter"/>
</dbReference>
<dbReference type="PROSITE" id="PS50887">
    <property type="entry name" value="GGDEF"/>
    <property type="match status" value="1"/>
</dbReference>
<dbReference type="NCBIfam" id="TIGR00254">
    <property type="entry name" value="GGDEF"/>
    <property type="match status" value="1"/>
</dbReference>
<proteinExistence type="predicted"/>
<dbReference type="GO" id="GO:0052621">
    <property type="term" value="F:diguanylate cyclase activity"/>
    <property type="evidence" value="ECO:0007669"/>
    <property type="project" value="UniProtKB-EC"/>
</dbReference>
<evidence type="ECO:0000256" key="2">
    <source>
        <dbReference type="ARBA" id="ARBA00034247"/>
    </source>
</evidence>
<protein>
    <recommendedName>
        <fullName evidence="1">diguanylate cyclase</fullName>
        <ecNumber evidence="1">2.7.7.65</ecNumber>
    </recommendedName>
</protein>
<keyword evidence="3" id="KW-0472">Membrane</keyword>
<dbReference type="EMBL" id="QPJK01000001">
    <property type="protein sequence ID" value="RCW76311.1"/>
    <property type="molecule type" value="Genomic_DNA"/>
</dbReference>
<dbReference type="Pfam" id="PF00990">
    <property type="entry name" value="GGDEF"/>
    <property type="match status" value="1"/>
</dbReference>
<dbReference type="InterPro" id="IPR050469">
    <property type="entry name" value="Diguanylate_Cyclase"/>
</dbReference>
<comment type="caution">
    <text evidence="5">The sequence shown here is derived from an EMBL/GenBank/DDBJ whole genome shotgun (WGS) entry which is preliminary data.</text>
</comment>
<accession>A0A368Y7P7</accession>
<dbReference type="SMART" id="SM00267">
    <property type="entry name" value="GGDEF"/>
    <property type="match status" value="1"/>
</dbReference>
<gene>
    <name evidence="5" type="ORF">DES41_101917</name>
</gene>
<sequence>MGTTATYALDPRTTVLIGGITSGLMALVLSLLTRATPLPVPGLWTWTAGAWSVFGAMLLLGLRDWTSNLATITLGNGALMLAYILWLAGTHRHLGQRMRWWPWLTVWTLATALVSWFIFVEPSFRVRTVVVAGLCAYLNAHHALVLLRHPRAERFGQSIGVSLTTTWLLILCAVYGIRALHAAWFAQGNTGLLTQGAVQIIYTGCFTICNLMLVIGYATTASDHVRARIEDQAIHDPLTGGLNRQALMDSLERERARSARTGQPFSVAMLDVDNFKKINDSHGHPVGDRVLVHLCRRMSALVRPNDVVARYGGEEFVIVMPETALGAALLAGQRILKNAVQIDDQALPPFTISIGLAQWSSADTSVDTVIARADAALYAAKANGRNRVELGGSAISV</sequence>
<evidence type="ECO:0000313" key="5">
    <source>
        <dbReference type="EMBL" id="RCW76311.1"/>
    </source>
</evidence>
<dbReference type="InterPro" id="IPR000160">
    <property type="entry name" value="GGDEF_dom"/>
</dbReference>
<name>A0A368Y7P7_9BURK</name>
<dbReference type="Gene3D" id="3.30.70.270">
    <property type="match status" value="1"/>
</dbReference>
<feature type="transmembrane region" description="Helical" evidence="3">
    <location>
        <begin position="68"/>
        <end position="88"/>
    </location>
</feature>
<dbReference type="EC" id="2.7.7.65" evidence="1"/>
<feature type="transmembrane region" description="Helical" evidence="3">
    <location>
        <begin position="159"/>
        <end position="177"/>
    </location>
</feature>
<feature type="transmembrane region" description="Helical" evidence="3">
    <location>
        <begin position="100"/>
        <end position="120"/>
    </location>
</feature>
<feature type="transmembrane region" description="Helical" evidence="3">
    <location>
        <begin position="197"/>
        <end position="218"/>
    </location>
</feature>
<dbReference type="Proteomes" id="UP000252884">
    <property type="component" value="Unassembled WGS sequence"/>
</dbReference>
<dbReference type="AlphaFoldDB" id="A0A368Y7P7"/>